<sequence>MWQHKATMPKKPADAFTMPKQPSMIQPDSYEVFFSDLKKRISTARVKAALAVNKELILLYWQIGTQILAKQAEEGWGSKIIEKLSKDLKRTFPDMKGFSPRNLKYMRALAEAYPDQSIVLQAIAQIPWGHNQSLLNKLDSLEERVWYARKTVESGWSRNILEIQIETGLYRRQGLAVTNFERMLPKPQSDLAQQMLKDPYSLEFLTVSEDVAERELEQALVTHIREFLLELGVGFSFVGSQVRLEVEGDEFFMDMLFYHLKLRCYVVIELKTTDFKPEYAGKMNFYVSAVDDLMRHPDDKPTIGIVLCKSSKKTIAEYALRNVSTPIAVSTHKLPKKLQNSLPTPEQLEMEIEAAVQSIEARSRKPTKNAEADD</sequence>
<dbReference type="AlphaFoldDB" id="A0A0P7ZQB9"/>
<dbReference type="Gene3D" id="3.40.1350.10">
    <property type="match status" value="1"/>
</dbReference>
<dbReference type="Pfam" id="PF06250">
    <property type="entry name" value="YhcG_C"/>
    <property type="match status" value="1"/>
</dbReference>
<evidence type="ECO:0000259" key="2">
    <source>
        <dbReference type="Pfam" id="PF06250"/>
    </source>
</evidence>
<feature type="domain" description="YhcG PDDEXK nuclease" evidence="2">
    <location>
        <begin position="193"/>
        <end position="341"/>
    </location>
</feature>
<dbReference type="PANTHER" id="PTHR30547">
    <property type="entry name" value="UNCHARACTERIZED PROTEIN YHCG-RELATED"/>
    <property type="match status" value="1"/>
</dbReference>
<dbReference type="Proteomes" id="UP000050465">
    <property type="component" value="Unassembled WGS sequence"/>
</dbReference>
<protein>
    <recommendedName>
        <fullName evidence="6">DUF1016 domain-containing protein</fullName>
    </recommendedName>
</protein>
<organism evidence="4 5">
    <name type="scientific">Phormidesmis priestleyi Ana</name>
    <dbReference type="NCBI Taxonomy" id="1666911"/>
    <lineage>
        <taxon>Bacteria</taxon>
        <taxon>Bacillati</taxon>
        <taxon>Cyanobacteriota</taxon>
        <taxon>Cyanophyceae</taxon>
        <taxon>Leptolyngbyales</taxon>
        <taxon>Leptolyngbyaceae</taxon>
        <taxon>Phormidesmis</taxon>
    </lineage>
</organism>
<comment type="caution">
    <text evidence="4">The sequence shown here is derived from an EMBL/GenBank/DDBJ whole genome shotgun (WGS) entry which is preliminary data.</text>
</comment>
<accession>A0A0P7ZQB9</accession>
<dbReference type="GO" id="GO:0003676">
    <property type="term" value="F:nucleic acid binding"/>
    <property type="evidence" value="ECO:0007669"/>
    <property type="project" value="InterPro"/>
</dbReference>
<evidence type="ECO:0000259" key="3">
    <source>
        <dbReference type="Pfam" id="PF17761"/>
    </source>
</evidence>
<dbReference type="PANTHER" id="PTHR30547:SF0">
    <property type="entry name" value="BLR8175 PROTEIN"/>
    <property type="match status" value="1"/>
</dbReference>
<gene>
    <name evidence="4" type="ORF">HLUCCA11_22685</name>
</gene>
<evidence type="ECO:0000313" key="5">
    <source>
        <dbReference type="Proteomes" id="UP000050465"/>
    </source>
</evidence>
<evidence type="ECO:0008006" key="6">
    <source>
        <dbReference type="Google" id="ProtNLM"/>
    </source>
</evidence>
<dbReference type="Pfam" id="PF17761">
    <property type="entry name" value="DUF1016_N"/>
    <property type="match status" value="1"/>
</dbReference>
<evidence type="ECO:0000256" key="1">
    <source>
        <dbReference type="SAM" id="MobiDB-lite"/>
    </source>
</evidence>
<name>A0A0P7ZQB9_9CYAN</name>
<dbReference type="InterPro" id="IPR011856">
    <property type="entry name" value="tRNA_endonuc-like_dom_sf"/>
</dbReference>
<reference evidence="4 5" key="1">
    <citation type="submission" date="2015-09" db="EMBL/GenBank/DDBJ databases">
        <title>Identification and resolution of microdiversity through metagenomic sequencing of parallel consortia.</title>
        <authorList>
            <person name="Nelson W.C."/>
            <person name="Romine M.F."/>
            <person name="Lindemann S.R."/>
        </authorList>
    </citation>
    <scope>NUCLEOTIDE SEQUENCE [LARGE SCALE GENOMIC DNA]</scope>
    <source>
        <strain evidence="4">Ana</strain>
    </source>
</reference>
<feature type="domain" description="YhcG N-terminal" evidence="3">
    <location>
        <begin position="36"/>
        <end position="172"/>
    </location>
</feature>
<evidence type="ECO:0000313" key="4">
    <source>
        <dbReference type="EMBL" id="KPQ31934.1"/>
    </source>
</evidence>
<proteinExistence type="predicted"/>
<feature type="region of interest" description="Disordered" evidence="1">
    <location>
        <begin position="1"/>
        <end position="20"/>
    </location>
</feature>
<dbReference type="EMBL" id="LJZR01000076">
    <property type="protein sequence ID" value="KPQ31934.1"/>
    <property type="molecule type" value="Genomic_DNA"/>
</dbReference>
<dbReference type="PATRIC" id="fig|1666911.3.peg.4551"/>
<dbReference type="InterPro" id="IPR041527">
    <property type="entry name" value="YhcG_N"/>
</dbReference>
<dbReference type="InterPro" id="IPR009362">
    <property type="entry name" value="YhcG_C"/>
</dbReference>
<dbReference type="InterPro" id="IPR053148">
    <property type="entry name" value="PD-DEXK-like_domain"/>
</dbReference>